<evidence type="ECO:0000256" key="3">
    <source>
        <dbReference type="ARBA" id="ARBA00023125"/>
    </source>
</evidence>
<dbReference type="InterPro" id="IPR050950">
    <property type="entry name" value="HTH-type_LysR_regulators"/>
</dbReference>
<dbReference type="PRINTS" id="PR00039">
    <property type="entry name" value="HTHLYSR"/>
</dbReference>
<dbReference type="Gene3D" id="3.40.190.290">
    <property type="match status" value="1"/>
</dbReference>
<keyword evidence="2" id="KW-0805">Transcription regulation</keyword>
<evidence type="ECO:0000256" key="1">
    <source>
        <dbReference type="ARBA" id="ARBA00009437"/>
    </source>
</evidence>
<dbReference type="RefSeq" id="WP_377055256.1">
    <property type="nucleotide sequence ID" value="NZ_JBHLVZ010000084.1"/>
</dbReference>
<name>A0ABV6IYF5_9PROT</name>
<dbReference type="SUPFAM" id="SSF53850">
    <property type="entry name" value="Periplasmic binding protein-like II"/>
    <property type="match status" value="1"/>
</dbReference>
<dbReference type="Pfam" id="PF00126">
    <property type="entry name" value="HTH_1"/>
    <property type="match status" value="1"/>
</dbReference>
<gene>
    <name evidence="6" type="ORF">ACFFIC_24345</name>
</gene>
<keyword evidence="4" id="KW-0804">Transcription</keyword>
<dbReference type="PROSITE" id="PS50931">
    <property type="entry name" value="HTH_LYSR"/>
    <property type="match status" value="1"/>
</dbReference>
<evidence type="ECO:0000313" key="6">
    <source>
        <dbReference type="EMBL" id="MFC0388650.1"/>
    </source>
</evidence>
<dbReference type="InterPro" id="IPR036388">
    <property type="entry name" value="WH-like_DNA-bd_sf"/>
</dbReference>
<dbReference type="Gene3D" id="1.10.10.10">
    <property type="entry name" value="Winged helix-like DNA-binding domain superfamily/Winged helix DNA-binding domain"/>
    <property type="match status" value="1"/>
</dbReference>
<accession>A0ABV6IYF5</accession>
<comment type="similarity">
    <text evidence="1">Belongs to the LysR transcriptional regulatory family.</text>
</comment>
<evidence type="ECO:0000313" key="7">
    <source>
        <dbReference type="Proteomes" id="UP001589789"/>
    </source>
</evidence>
<keyword evidence="3" id="KW-0238">DNA-binding</keyword>
<dbReference type="InterPro" id="IPR036390">
    <property type="entry name" value="WH_DNA-bd_sf"/>
</dbReference>
<evidence type="ECO:0000259" key="5">
    <source>
        <dbReference type="PROSITE" id="PS50931"/>
    </source>
</evidence>
<evidence type="ECO:0000256" key="4">
    <source>
        <dbReference type="ARBA" id="ARBA00023163"/>
    </source>
</evidence>
<reference evidence="6 7" key="1">
    <citation type="submission" date="2024-09" db="EMBL/GenBank/DDBJ databases">
        <authorList>
            <person name="Sun Q."/>
            <person name="Mori K."/>
        </authorList>
    </citation>
    <scope>NUCLEOTIDE SEQUENCE [LARGE SCALE GENOMIC DNA]</scope>
    <source>
        <strain evidence="6 7">CCM 7468</strain>
    </source>
</reference>
<dbReference type="Proteomes" id="UP001589789">
    <property type="component" value="Unassembled WGS sequence"/>
</dbReference>
<keyword evidence="7" id="KW-1185">Reference proteome</keyword>
<dbReference type="InterPro" id="IPR000847">
    <property type="entry name" value="LysR_HTH_N"/>
</dbReference>
<organism evidence="6 7">
    <name type="scientific">Muricoccus vinaceus</name>
    <dbReference type="NCBI Taxonomy" id="424704"/>
    <lineage>
        <taxon>Bacteria</taxon>
        <taxon>Pseudomonadati</taxon>
        <taxon>Pseudomonadota</taxon>
        <taxon>Alphaproteobacteria</taxon>
        <taxon>Acetobacterales</taxon>
        <taxon>Roseomonadaceae</taxon>
        <taxon>Muricoccus</taxon>
    </lineage>
</organism>
<sequence>MPLLTQALRCFEEAARQGGIRRAAERLSLTPSAVNRQILNLESELGLPLFERLPRGLRLSSAGEMMLHRIRLWRREERQLRETLEAMRGPGSGTVRMAVGEALSEAVLPSLLEAFRRESPRASFAITLSDAEGVLRALADGTADLGACFNPAEPGPARVVRRFHFPMGAVVAPSHPLATAARPSLRDCAAWPAILPDASIAGRWEIAQAVQAAGVNLVTLAECNRVLPMRALARAGLGVAYLSRLDVLADETRGELVWRPLDSAPHSRTALAVCVPTDRRLPALSEALLERLLAALATIAEPVSRPPG</sequence>
<protein>
    <submittedName>
        <fullName evidence="6">LysR family transcriptional regulator</fullName>
    </submittedName>
</protein>
<dbReference type="SUPFAM" id="SSF46785">
    <property type="entry name" value="Winged helix' DNA-binding domain"/>
    <property type="match status" value="1"/>
</dbReference>
<comment type="caution">
    <text evidence="6">The sequence shown here is derived from an EMBL/GenBank/DDBJ whole genome shotgun (WGS) entry which is preliminary data.</text>
</comment>
<dbReference type="PANTHER" id="PTHR30419">
    <property type="entry name" value="HTH-TYPE TRANSCRIPTIONAL REGULATOR YBHD"/>
    <property type="match status" value="1"/>
</dbReference>
<feature type="domain" description="HTH lysR-type" evidence="5">
    <location>
        <begin position="1"/>
        <end position="60"/>
    </location>
</feature>
<dbReference type="Pfam" id="PF03466">
    <property type="entry name" value="LysR_substrate"/>
    <property type="match status" value="1"/>
</dbReference>
<evidence type="ECO:0000256" key="2">
    <source>
        <dbReference type="ARBA" id="ARBA00023015"/>
    </source>
</evidence>
<dbReference type="InterPro" id="IPR005119">
    <property type="entry name" value="LysR_subst-bd"/>
</dbReference>
<dbReference type="EMBL" id="JBHLVZ010000084">
    <property type="protein sequence ID" value="MFC0388650.1"/>
    <property type="molecule type" value="Genomic_DNA"/>
</dbReference>
<proteinExistence type="inferred from homology"/>